<gene>
    <name evidence="2" type="ORF">HNQ64_001721</name>
</gene>
<keyword evidence="3" id="KW-1185">Reference proteome</keyword>
<proteinExistence type="predicted"/>
<dbReference type="RefSeq" id="WP_184207420.1">
    <property type="nucleotide sequence ID" value="NZ_JACHIF010000003.1"/>
</dbReference>
<dbReference type="EMBL" id="JACHIF010000003">
    <property type="protein sequence ID" value="MBB5037472.1"/>
    <property type="molecule type" value="Genomic_DNA"/>
</dbReference>
<protein>
    <submittedName>
        <fullName evidence="2">Skp family chaperone for outer membrane proteins</fullName>
    </submittedName>
</protein>
<feature type="coiled-coil region" evidence="1">
    <location>
        <begin position="28"/>
        <end position="62"/>
    </location>
</feature>
<organism evidence="2 3">
    <name type="scientific">Prosthecobacter dejongeii</name>
    <dbReference type="NCBI Taxonomy" id="48465"/>
    <lineage>
        <taxon>Bacteria</taxon>
        <taxon>Pseudomonadati</taxon>
        <taxon>Verrucomicrobiota</taxon>
        <taxon>Verrucomicrobiia</taxon>
        <taxon>Verrucomicrobiales</taxon>
        <taxon>Verrucomicrobiaceae</taxon>
        <taxon>Prosthecobacter</taxon>
    </lineage>
</organism>
<dbReference type="AlphaFoldDB" id="A0A7W8DPM5"/>
<keyword evidence="1" id="KW-0175">Coiled coil</keyword>
<reference evidence="2 3" key="1">
    <citation type="submission" date="2020-08" db="EMBL/GenBank/DDBJ databases">
        <title>Genomic Encyclopedia of Type Strains, Phase IV (KMG-IV): sequencing the most valuable type-strain genomes for metagenomic binning, comparative biology and taxonomic classification.</title>
        <authorList>
            <person name="Goeker M."/>
        </authorList>
    </citation>
    <scope>NUCLEOTIDE SEQUENCE [LARGE SCALE GENOMIC DNA]</scope>
    <source>
        <strain evidence="2 3">DSM 12251</strain>
    </source>
</reference>
<name>A0A7W8DPM5_9BACT</name>
<dbReference type="Gene3D" id="1.20.5.340">
    <property type="match status" value="1"/>
</dbReference>
<sequence>MNAAASFFARFACVFLSLSVVSCKDFNYTQVQAQKRELEAKMAALSAESQDLDQKLQALREKLPPSVATTQLASKQVGLLEQNLKMGEQELSKAIQSYEATNAAVKALEAELASLRARP</sequence>
<accession>A0A7W8DPM5</accession>
<evidence type="ECO:0000313" key="2">
    <source>
        <dbReference type="EMBL" id="MBB5037472.1"/>
    </source>
</evidence>
<comment type="caution">
    <text evidence="2">The sequence shown here is derived from an EMBL/GenBank/DDBJ whole genome shotgun (WGS) entry which is preliminary data.</text>
</comment>
<feature type="coiled-coil region" evidence="1">
    <location>
        <begin position="91"/>
        <end position="118"/>
    </location>
</feature>
<evidence type="ECO:0000313" key="3">
    <source>
        <dbReference type="Proteomes" id="UP000534294"/>
    </source>
</evidence>
<dbReference type="Proteomes" id="UP000534294">
    <property type="component" value="Unassembled WGS sequence"/>
</dbReference>
<evidence type="ECO:0000256" key="1">
    <source>
        <dbReference type="SAM" id="Coils"/>
    </source>
</evidence>